<dbReference type="AlphaFoldDB" id="W6K1F6"/>
<dbReference type="Gene3D" id="3.40.50.10540">
    <property type="entry name" value="Crotonobetainyl-coa:carnitine coa-transferase, domain 1"/>
    <property type="match status" value="1"/>
</dbReference>
<dbReference type="Gene3D" id="3.30.1540.10">
    <property type="entry name" value="formyl-coa transferase, domain 3"/>
    <property type="match status" value="1"/>
</dbReference>
<dbReference type="EMBL" id="CAJA01000042">
    <property type="protein sequence ID" value="CCH72114.1"/>
    <property type="molecule type" value="Genomic_DNA"/>
</dbReference>
<dbReference type="EC" id="5.1.99.4" evidence="2"/>
<dbReference type="InterPro" id="IPR050509">
    <property type="entry name" value="CoA-transferase_III"/>
</dbReference>
<proteinExistence type="predicted"/>
<sequence length="401" mass="42151">MSIDGPLTGVGIIELGGIGPGPFAAMLLAELGADVVRIDRRDPGPLAGAGSMNRSRPNIALDLKHPEAVETVRRLADSADVLIDPWRPGVAERLGLGPADLLARNPRLVFARMTGWGQDGPLAQRAGHDITYAAISGALHLSGTAEKPIAPVNVLADYAGGALYLVIGILAALLDRARTGAGQVVDAAMVDGAASVVSMFYGLYGRGAWRDERGVNLLDGGMPFYDTYECADGGWVAVGALEPQFWAELNRVLGVSFVADQYDPAGFAQQRQTYAAAFRSRPRDEWAALFEGTDACVAPVLGLAEAPAHPHLAARGVFADVDGVALPRVAPRFSAYAVPDPTPERAPGADTTAYLRAHGFSQDEVDALLVSGAAYQLPHEVLDSQARSDTARGPRTANEGR</sequence>
<dbReference type="PANTHER" id="PTHR48228:SF5">
    <property type="entry name" value="ALPHA-METHYLACYL-COA RACEMASE"/>
    <property type="match status" value="1"/>
</dbReference>
<evidence type="ECO:0000313" key="3">
    <source>
        <dbReference type="Proteomes" id="UP000035763"/>
    </source>
</evidence>
<accession>W6K1F6</accession>
<dbReference type="SUPFAM" id="SSF89796">
    <property type="entry name" value="CoA-transferase family III (CaiB/BaiF)"/>
    <property type="match status" value="1"/>
</dbReference>
<dbReference type="RefSeq" id="WP_201329252.1">
    <property type="nucleotide sequence ID" value="NZ_HG764815.1"/>
</dbReference>
<dbReference type="PANTHER" id="PTHR48228">
    <property type="entry name" value="SUCCINYL-COA--D-CITRAMALATE COA-TRANSFERASE"/>
    <property type="match status" value="1"/>
</dbReference>
<dbReference type="InterPro" id="IPR023606">
    <property type="entry name" value="CoA-Trfase_III_dom_1_sf"/>
</dbReference>
<keyword evidence="3" id="KW-1185">Reference proteome</keyword>
<gene>
    <name evidence="2" type="primary">Amacr</name>
    <name evidence="2" type="ORF">BN11_1360002</name>
</gene>
<comment type="caution">
    <text evidence="2">The sequence shown here is derived from an EMBL/GenBank/DDBJ whole genome shotgun (WGS) entry which is preliminary data.</text>
</comment>
<dbReference type="GO" id="GO:0008111">
    <property type="term" value="F:alpha-methylacyl-CoA racemase activity"/>
    <property type="evidence" value="ECO:0007669"/>
    <property type="project" value="UniProtKB-EC"/>
</dbReference>
<reference evidence="2 3" key="1">
    <citation type="journal article" date="2013" name="ISME J.">
        <title>A metabolic model for members of the genus Tetrasphaera involved in enhanced biological phosphorus removal.</title>
        <authorList>
            <person name="Kristiansen R."/>
            <person name="Nguyen H.T.T."/>
            <person name="Saunders A.M."/>
            <person name="Nielsen J.L."/>
            <person name="Wimmer R."/>
            <person name="Le V.Q."/>
            <person name="McIlroy S.J."/>
            <person name="Petrovski S."/>
            <person name="Seviour R.J."/>
            <person name="Calteau A."/>
            <person name="Nielsen K.L."/>
            <person name="Nielsen P.H."/>
        </authorList>
    </citation>
    <scope>NUCLEOTIDE SEQUENCE [LARGE SCALE GENOMIC DNA]</scope>
    <source>
        <strain evidence="2 3">Ben110</strain>
    </source>
</reference>
<name>W6K1F6_9MICO</name>
<evidence type="ECO:0000256" key="1">
    <source>
        <dbReference type="SAM" id="MobiDB-lite"/>
    </source>
</evidence>
<organism evidence="2 3">
    <name type="scientific">Nostocoides australiense Ben110</name>
    <dbReference type="NCBI Taxonomy" id="1193182"/>
    <lineage>
        <taxon>Bacteria</taxon>
        <taxon>Bacillati</taxon>
        <taxon>Actinomycetota</taxon>
        <taxon>Actinomycetes</taxon>
        <taxon>Micrococcales</taxon>
        <taxon>Intrasporangiaceae</taxon>
        <taxon>Nostocoides</taxon>
    </lineage>
</organism>
<dbReference type="Proteomes" id="UP000035763">
    <property type="component" value="Unassembled WGS sequence"/>
</dbReference>
<dbReference type="Pfam" id="PF02515">
    <property type="entry name" value="CoA_transf_3"/>
    <property type="match status" value="1"/>
</dbReference>
<feature type="region of interest" description="Disordered" evidence="1">
    <location>
        <begin position="381"/>
        <end position="401"/>
    </location>
</feature>
<dbReference type="InterPro" id="IPR044855">
    <property type="entry name" value="CoA-Trfase_III_dom3_sf"/>
</dbReference>
<dbReference type="InterPro" id="IPR003673">
    <property type="entry name" value="CoA-Trfase_fam_III"/>
</dbReference>
<evidence type="ECO:0000313" key="2">
    <source>
        <dbReference type="EMBL" id="CCH72114.1"/>
    </source>
</evidence>
<keyword evidence="2" id="KW-0413">Isomerase</keyword>
<protein>
    <submittedName>
        <fullName evidence="2">Alpha-methylacyl-CoA racemase</fullName>
        <ecNumber evidence="2">5.1.99.4</ecNumber>
    </submittedName>
</protein>
<dbReference type="STRING" id="1193182.BN11_1360002"/>